<dbReference type="AlphaFoldDB" id="A0A183EE69"/>
<dbReference type="Proteomes" id="UP000271098">
    <property type="component" value="Unassembled WGS sequence"/>
</dbReference>
<dbReference type="OrthoDB" id="5919166at2759"/>
<evidence type="ECO:0000313" key="2">
    <source>
        <dbReference type="Proteomes" id="UP000271098"/>
    </source>
</evidence>
<dbReference type="WBParaSite" id="GPUH_0001928501-mRNA-1">
    <property type="protein sequence ID" value="GPUH_0001928501-mRNA-1"/>
    <property type="gene ID" value="GPUH_0001928501"/>
</dbReference>
<evidence type="ECO:0000313" key="3">
    <source>
        <dbReference type="WBParaSite" id="GPUH_0001928501-mRNA-1"/>
    </source>
</evidence>
<reference evidence="3" key="1">
    <citation type="submission" date="2016-06" db="UniProtKB">
        <authorList>
            <consortium name="WormBaseParasite"/>
        </authorList>
    </citation>
    <scope>IDENTIFICATION</scope>
</reference>
<sequence length="354" mass="36798">MKAVTALLSTWRISSWTSFYEWQGAASSNTGTCGSTYAEHAKKNMIGRGASQQAQTQARTYEQQQWGQIKVDQQTPWDTGTLAGFNAVHVAANDPKTVAAADWGPAGATAAAAPARWGPPAAVQWPMHPVAAAAAPSTANPEWAVAAAAAAAAAAAHHRHDAAAAMIPWNGGAAAPHAPLLSQPAGAWGQVPGVVQHPVPAALPNPNEQYDPNPQTPGPWIAPQPQEMNNDMMWHDPNPKQKKVQRDTGTAIWGDPQQQPVEIKRWKDAEVVDYSHVQSAIPCGGDWSSIPVSVNGTIATGTASNSSTGTLTNSCCPNTGANVSTPTTAGGCAGSNGPWPEGALLLQSLLSLKC</sequence>
<accession>A0A183EE69</accession>
<keyword evidence="2" id="KW-1185">Reference proteome</keyword>
<reference evidence="1 2" key="2">
    <citation type="submission" date="2018-11" db="EMBL/GenBank/DDBJ databases">
        <authorList>
            <consortium name="Pathogen Informatics"/>
        </authorList>
    </citation>
    <scope>NUCLEOTIDE SEQUENCE [LARGE SCALE GENOMIC DNA]</scope>
</reference>
<organism evidence="3">
    <name type="scientific">Gongylonema pulchrum</name>
    <dbReference type="NCBI Taxonomy" id="637853"/>
    <lineage>
        <taxon>Eukaryota</taxon>
        <taxon>Metazoa</taxon>
        <taxon>Ecdysozoa</taxon>
        <taxon>Nematoda</taxon>
        <taxon>Chromadorea</taxon>
        <taxon>Rhabditida</taxon>
        <taxon>Spirurina</taxon>
        <taxon>Spiruromorpha</taxon>
        <taxon>Spiruroidea</taxon>
        <taxon>Gongylonematidae</taxon>
        <taxon>Gongylonema</taxon>
    </lineage>
</organism>
<dbReference type="EMBL" id="UYRT01088216">
    <property type="protein sequence ID" value="VDN33483.1"/>
    <property type="molecule type" value="Genomic_DNA"/>
</dbReference>
<protein>
    <submittedName>
        <fullName evidence="3">M_domain domain-containing protein</fullName>
    </submittedName>
</protein>
<evidence type="ECO:0000313" key="1">
    <source>
        <dbReference type="EMBL" id="VDN33483.1"/>
    </source>
</evidence>
<proteinExistence type="predicted"/>
<gene>
    <name evidence="1" type="ORF">GPUH_LOCUS19262</name>
</gene>
<name>A0A183EE69_9BILA</name>